<dbReference type="SUPFAM" id="SSF53254">
    <property type="entry name" value="Phosphoglycerate mutase-like"/>
    <property type="match status" value="1"/>
</dbReference>
<dbReference type="PROSITE" id="PS00616">
    <property type="entry name" value="HIS_ACID_PHOSPHAT_1"/>
    <property type="match status" value="1"/>
</dbReference>
<sequence length="454" mass="52203">MDLKDTDIQQQSLITPDMLEVYQQPRTYRNRRIGRGNGVKSHIFYWSKRSSRSKRVIVITAIMLTLITSVLIFVVSYTGSSPIHPGHEMKFNSPPLLGGQERLRMVHMVLRHGARTPADTYPNDPHINQTFYPYGWGQLTNDGKYSLFNIGKWAHKRYQNLVGDVYDSKVIHAQSTGVTRTQMSIALVLAGLWEPHGTPLDWNPALNWQPIPYSYEELDKDTLLLVRTSCPRYHEELERVLNSGDIKQIMERNKPLFDELTNITGLHIKTPDDVQSLYSTLKAEEEFGLDLPQWTKLYFPYRLQELTDLSYTLNVHNDELKKLKGGPFLKKMLNEWKMTANKTENLKKMYLYVGHDSTVVNILSAFNAWEPQFPDYTTMAVFELYENQKTGRYSVQILLNKPKQPTQVLSIPGCESPCPLDKLESLLKNHIPSNLTTECQSIDATFTEPPPRGP</sequence>
<evidence type="ECO:0000256" key="2">
    <source>
        <dbReference type="ARBA" id="ARBA00005375"/>
    </source>
</evidence>
<protein>
    <submittedName>
        <fullName evidence="4">CSON004417 protein</fullName>
    </submittedName>
</protein>
<dbReference type="GO" id="GO:0003993">
    <property type="term" value="F:acid phosphatase activity"/>
    <property type="evidence" value="ECO:0007669"/>
    <property type="project" value="UniProtKB-EC"/>
</dbReference>
<dbReference type="PANTHER" id="PTHR11567:SF205">
    <property type="entry name" value="GH28721P-RELATED"/>
    <property type="match status" value="1"/>
</dbReference>
<dbReference type="AlphaFoldDB" id="A0A336L3V8"/>
<comment type="catalytic activity">
    <reaction evidence="1">
        <text>a phosphate monoester + H2O = an alcohol + phosphate</text>
        <dbReference type="Rhea" id="RHEA:15017"/>
        <dbReference type="ChEBI" id="CHEBI:15377"/>
        <dbReference type="ChEBI" id="CHEBI:30879"/>
        <dbReference type="ChEBI" id="CHEBI:43474"/>
        <dbReference type="ChEBI" id="CHEBI:67140"/>
        <dbReference type="EC" id="3.1.3.2"/>
    </reaction>
</comment>
<dbReference type="InterPro" id="IPR033379">
    <property type="entry name" value="Acid_Pase_AS"/>
</dbReference>
<dbReference type="InterPro" id="IPR000560">
    <property type="entry name" value="His_Pase_clade-2"/>
</dbReference>
<evidence type="ECO:0000256" key="3">
    <source>
        <dbReference type="SAM" id="Phobius"/>
    </source>
</evidence>
<dbReference type="VEuPathDB" id="VectorBase:CSON004417"/>
<dbReference type="CDD" id="cd07061">
    <property type="entry name" value="HP_HAP_like"/>
    <property type="match status" value="1"/>
</dbReference>
<keyword evidence="3" id="KW-1133">Transmembrane helix</keyword>
<keyword evidence="3" id="KW-0472">Membrane</keyword>
<evidence type="ECO:0000256" key="1">
    <source>
        <dbReference type="ARBA" id="ARBA00000032"/>
    </source>
</evidence>
<keyword evidence="3" id="KW-0812">Transmembrane</keyword>
<dbReference type="Gene3D" id="3.40.50.1240">
    <property type="entry name" value="Phosphoglycerate mutase-like"/>
    <property type="match status" value="1"/>
</dbReference>
<dbReference type="InterPro" id="IPR029033">
    <property type="entry name" value="His_PPase_superfam"/>
</dbReference>
<dbReference type="PROSITE" id="PS00778">
    <property type="entry name" value="HIS_ACID_PHOSPHAT_2"/>
    <property type="match status" value="1"/>
</dbReference>
<comment type="similarity">
    <text evidence="2">Belongs to the histidine acid phosphatase family.</text>
</comment>
<organism evidence="4">
    <name type="scientific">Culicoides sonorensis</name>
    <name type="common">Biting midge</name>
    <dbReference type="NCBI Taxonomy" id="179676"/>
    <lineage>
        <taxon>Eukaryota</taxon>
        <taxon>Metazoa</taxon>
        <taxon>Ecdysozoa</taxon>
        <taxon>Arthropoda</taxon>
        <taxon>Hexapoda</taxon>
        <taxon>Insecta</taxon>
        <taxon>Pterygota</taxon>
        <taxon>Neoptera</taxon>
        <taxon>Endopterygota</taxon>
        <taxon>Diptera</taxon>
        <taxon>Nematocera</taxon>
        <taxon>Chironomoidea</taxon>
        <taxon>Ceratopogonidae</taxon>
        <taxon>Ceratopogoninae</taxon>
        <taxon>Culicoides</taxon>
        <taxon>Monoculicoides</taxon>
    </lineage>
</organism>
<gene>
    <name evidence="4" type="primary">CSON004417</name>
</gene>
<dbReference type="InterPro" id="IPR050645">
    <property type="entry name" value="Histidine_acid_phosphatase"/>
</dbReference>
<dbReference type="EMBL" id="UFQS01001870">
    <property type="protein sequence ID" value="SSX12606.1"/>
    <property type="molecule type" value="Genomic_DNA"/>
</dbReference>
<evidence type="ECO:0000313" key="5">
    <source>
        <dbReference type="EMBL" id="SSX32049.1"/>
    </source>
</evidence>
<dbReference type="OMA" id="KFLAPYY"/>
<accession>A0A336L3V8</accession>
<dbReference type="Pfam" id="PF00328">
    <property type="entry name" value="His_Phos_2"/>
    <property type="match status" value="1"/>
</dbReference>
<evidence type="ECO:0000313" key="4">
    <source>
        <dbReference type="EMBL" id="SSX12606.1"/>
    </source>
</evidence>
<proteinExistence type="inferred from homology"/>
<dbReference type="EMBL" id="UFQT01001870">
    <property type="protein sequence ID" value="SSX32049.1"/>
    <property type="molecule type" value="Genomic_DNA"/>
</dbReference>
<reference evidence="4" key="1">
    <citation type="submission" date="2018-04" db="EMBL/GenBank/DDBJ databases">
        <authorList>
            <person name="Go L.Y."/>
            <person name="Mitchell J.A."/>
        </authorList>
    </citation>
    <scope>NUCLEOTIDE SEQUENCE</scope>
    <source>
        <tissue evidence="4">Whole organism</tissue>
    </source>
</reference>
<name>A0A336L3V8_CULSO</name>
<dbReference type="PANTHER" id="PTHR11567">
    <property type="entry name" value="ACID PHOSPHATASE-RELATED"/>
    <property type="match status" value="1"/>
</dbReference>
<reference evidence="5" key="2">
    <citation type="submission" date="2018-07" db="EMBL/GenBank/DDBJ databases">
        <authorList>
            <person name="Quirk P.G."/>
            <person name="Krulwich T.A."/>
        </authorList>
    </citation>
    <scope>NUCLEOTIDE SEQUENCE</scope>
</reference>
<feature type="transmembrane region" description="Helical" evidence="3">
    <location>
        <begin position="56"/>
        <end position="77"/>
    </location>
</feature>